<name>A0A1Y4T2Q3_9FIRM</name>
<evidence type="ECO:0000313" key="9">
    <source>
        <dbReference type="Proteomes" id="UP000195305"/>
    </source>
</evidence>
<dbReference type="AlphaFoldDB" id="A0A1Y4T2Q3"/>
<dbReference type="PRINTS" id="PR00070">
    <property type="entry name" value="DHFR"/>
</dbReference>
<dbReference type="RefSeq" id="WP_087357219.1">
    <property type="nucleotide sequence ID" value="NZ_NFLJ01000005.1"/>
</dbReference>
<proteinExistence type="inferred from homology"/>
<dbReference type="GO" id="GO:0046452">
    <property type="term" value="P:dihydrofolate metabolic process"/>
    <property type="evidence" value="ECO:0007669"/>
    <property type="project" value="TreeGrafter"/>
</dbReference>
<dbReference type="CDD" id="cd00209">
    <property type="entry name" value="DHFR"/>
    <property type="match status" value="1"/>
</dbReference>
<evidence type="ECO:0000313" key="8">
    <source>
        <dbReference type="EMBL" id="OUQ35920.1"/>
    </source>
</evidence>
<dbReference type="PANTHER" id="PTHR48069">
    <property type="entry name" value="DIHYDROFOLATE REDUCTASE"/>
    <property type="match status" value="1"/>
</dbReference>
<dbReference type="Proteomes" id="UP000195305">
    <property type="component" value="Unassembled WGS sequence"/>
</dbReference>
<comment type="pathway">
    <text evidence="1">Cofactor biosynthesis; tetrahydrofolate biosynthesis; 5,6,7,8-tetrahydrofolate from 7,8-dihydrofolate: step 1/1.</text>
</comment>
<keyword evidence="4" id="KW-0554">One-carbon metabolism</keyword>
<dbReference type="GO" id="GO:0005829">
    <property type="term" value="C:cytosol"/>
    <property type="evidence" value="ECO:0007669"/>
    <property type="project" value="TreeGrafter"/>
</dbReference>
<comment type="similarity">
    <text evidence="2">Belongs to the dihydrofolate reductase family.</text>
</comment>
<dbReference type="PANTHER" id="PTHR48069:SF3">
    <property type="entry name" value="DIHYDROFOLATE REDUCTASE"/>
    <property type="match status" value="1"/>
</dbReference>
<dbReference type="GO" id="GO:0050661">
    <property type="term" value="F:NADP binding"/>
    <property type="evidence" value="ECO:0007669"/>
    <property type="project" value="InterPro"/>
</dbReference>
<keyword evidence="5" id="KW-0521">NADP</keyword>
<dbReference type="InterPro" id="IPR012259">
    <property type="entry name" value="DHFR"/>
</dbReference>
<evidence type="ECO:0000256" key="1">
    <source>
        <dbReference type="ARBA" id="ARBA00004903"/>
    </source>
</evidence>
<dbReference type="GO" id="GO:0046654">
    <property type="term" value="P:tetrahydrofolate biosynthetic process"/>
    <property type="evidence" value="ECO:0007669"/>
    <property type="project" value="UniProtKB-UniPathway"/>
</dbReference>
<dbReference type="GO" id="GO:0006730">
    <property type="term" value="P:one-carbon metabolic process"/>
    <property type="evidence" value="ECO:0007669"/>
    <property type="project" value="UniProtKB-KW"/>
</dbReference>
<accession>A0A1Y4T2Q3</accession>
<evidence type="ECO:0000256" key="4">
    <source>
        <dbReference type="ARBA" id="ARBA00022563"/>
    </source>
</evidence>
<reference evidence="8 9" key="1">
    <citation type="journal article" date="2018" name="BMC Genomics">
        <title>Whole genome sequencing and function prediction of 133 gut anaerobes isolated from chicken caecum in pure cultures.</title>
        <authorList>
            <person name="Medvecky M."/>
            <person name="Cejkova D."/>
            <person name="Polansky O."/>
            <person name="Karasova D."/>
            <person name="Kubasova T."/>
            <person name="Cizek A."/>
            <person name="Rychlik I."/>
        </authorList>
    </citation>
    <scope>NUCLEOTIDE SEQUENCE [LARGE SCALE GENOMIC DNA]</scope>
    <source>
        <strain evidence="8 9">An13</strain>
    </source>
</reference>
<evidence type="ECO:0000256" key="2">
    <source>
        <dbReference type="ARBA" id="ARBA00009539"/>
    </source>
</evidence>
<keyword evidence="6" id="KW-0560">Oxidoreductase</keyword>
<evidence type="ECO:0000256" key="6">
    <source>
        <dbReference type="ARBA" id="ARBA00023002"/>
    </source>
</evidence>
<comment type="caution">
    <text evidence="8">The sequence shown here is derived from an EMBL/GenBank/DDBJ whole genome shotgun (WGS) entry which is preliminary data.</text>
</comment>
<dbReference type="EC" id="1.5.1.3" evidence="3"/>
<dbReference type="InterPro" id="IPR001796">
    <property type="entry name" value="DHFR_dom"/>
</dbReference>
<dbReference type="UniPathway" id="UPA00077">
    <property type="reaction ID" value="UER00158"/>
</dbReference>
<dbReference type="SUPFAM" id="SSF53597">
    <property type="entry name" value="Dihydrofolate reductase-like"/>
    <property type="match status" value="1"/>
</dbReference>
<protein>
    <recommendedName>
        <fullName evidence="3">dihydrofolate reductase</fullName>
        <ecNumber evidence="3">1.5.1.3</ecNumber>
    </recommendedName>
</protein>
<dbReference type="GO" id="GO:0004146">
    <property type="term" value="F:dihydrofolate reductase activity"/>
    <property type="evidence" value="ECO:0007669"/>
    <property type="project" value="UniProtKB-EC"/>
</dbReference>
<sequence length="158" mass="18226">MISIIVAMDDNRLIGKKDSSNGMPWDNKEDLKHFKDTTIHQTILMGYTTYQAIGRPLPHRHTIVVSFEPFEDERVEVRTSLEEVIQEYKESGKDLFISGGASIYKQSLPFVDQLLISKIKGTHVGETYFPDFEDYGFVLKEVKPFETFDLEIYQRGAQ</sequence>
<feature type="domain" description="DHFR" evidence="7">
    <location>
        <begin position="1"/>
        <end position="158"/>
    </location>
</feature>
<evidence type="ECO:0000256" key="3">
    <source>
        <dbReference type="ARBA" id="ARBA00012856"/>
    </source>
</evidence>
<dbReference type="GO" id="GO:0046655">
    <property type="term" value="P:folic acid metabolic process"/>
    <property type="evidence" value="ECO:0007669"/>
    <property type="project" value="TreeGrafter"/>
</dbReference>
<organism evidence="8 9">
    <name type="scientific">Massilimicrobiota timonensis</name>
    <dbReference type="NCBI Taxonomy" id="1776392"/>
    <lineage>
        <taxon>Bacteria</taxon>
        <taxon>Bacillati</taxon>
        <taxon>Bacillota</taxon>
        <taxon>Erysipelotrichia</taxon>
        <taxon>Erysipelotrichales</taxon>
        <taxon>Erysipelotrichaceae</taxon>
        <taxon>Massilimicrobiota</taxon>
    </lineage>
</organism>
<dbReference type="EMBL" id="NFLJ01000005">
    <property type="protein sequence ID" value="OUQ35920.1"/>
    <property type="molecule type" value="Genomic_DNA"/>
</dbReference>
<dbReference type="Pfam" id="PF00186">
    <property type="entry name" value="DHFR_1"/>
    <property type="match status" value="1"/>
</dbReference>
<keyword evidence="9" id="KW-1185">Reference proteome</keyword>
<gene>
    <name evidence="8" type="ORF">B5E75_02490</name>
</gene>
<dbReference type="InterPro" id="IPR024072">
    <property type="entry name" value="DHFR-like_dom_sf"/>
</dbReference>
<evidence type="ECO:0000256" key="5">
    <source>
        <dbReference type="ARBA" id="ARBA00022857"/>
    </source>
</evidence>
<dbReference type="PROSITE" id="PS51330">
    <property type="entry name" value="DHFR_2"/>
    <property type="match status" value="1"/>
</dbReference>
<dbReference type="Gene3D" id="3.40.430.10">
    <property type="entry name" value="Dihydrofolate Reductase, subunit A"/>
    <property type="match status" value="1"/>
</dbReference>
<evidence type="ECO:0000259" key="7">
    <source>
        <dbReference type="PROSITE" id="PS51330"/>
    </source>
</evidence>
<dbReference type="OrthoDB" id="9804315at2"/>